<evidence type="ECO:0000313" key="2">
    <source>
        <dbReference type="Proteomes" id="UP000580250"/>
    </source>
</evidence>
<name>A0A6V7WZU4_MELEN</name>
<organism evidence="1 2">
    <name type="scientific">Meloidogyne enterolobii</name>
    <name type="common">Root-knot nematode worm</name>
    <name type="synonym">Meloidogyne mayaguensis</name>
    <dbReference type="NCBI Taxonomy" id="390850"/>
    <lineage>
        <taxon>Eukaryota</taxon>
        <taxon>Metazoa</taxon>
        <taxon>Ecdysozoa</taxon>
        <taxon>Nematoda</taxon>
        <taxon>Chromadorea</taxon>
        <taxon>Rhabditida</taxon>
        <taxon>Tylenchina</taxon>
        <taxon>Tylenchomorpha</taxon>
        <taxon>Tylenchoidea</taxon>
        <taxon>Meloidogynidae</taxon>
        <taxon>Meloidogyninae</taxon>
        <taxon>Meloidogyne</taxon>
    </lineage>
</organism>
<dbReference type="EMBL" id="CAJEWN010000955">
    <property type="protein sequence ID" value="CAD2192544.1"/>
    <property type="molecule type" value="Genomic_DNA"/>
</dbReference>
<accession>A0A6V7WZU4</accession>
<comment type="caution">
    <text evidence="1">The sequence shown here is derived from an EMBL/GenBank/DDBJ whole genome shotgun (WGS) entry which is preliminary data.</text>
</comment>
<protein>
    <submittedName>
        <fullName evidence="1">Uncharacterized protein</fullName>
    </submittedName>
</protein>
<evidence type="ECO:0000313" key="1">
    <source>
        <dbReference type="EMBL" id="CAD2192544.1"/>
    </source>
</evidence>
<reference evidence="1 2" key="1">
    <citation type="submission" date="2020-08" db="EMBL/GenBank/DDBJ databases">
        <authorList>
            <person name="Koutsovoulos G."/>
            <person name="Danchin GJ E."/>
        </authorList>
    </citation>
    <scope>NUCLEOTIDE SEQUENCE [LARGE SCALE GENOMIC DNA]</scope>
</reference>
<proteinExistence type="predicted"/>
<gene>
    <name evidence="1" type="ORF">MENT_LOCUS45437</name>
</gene>
<dbReference type="Proteomes" id="UP000580250">
    <property type="component" value="Unassembled WGS sequence"/>
</dbReference>
<sequence length="154" mass="17614">MPILGQHASPLPANASTNWTHSVISHKLWDILPTTTSEHAQLEPEQQRCTLLQPPPFPLMPGLECREVVAKSELQNYFSHNFYSLSINPYFCTPYLLNLSKENFPAFSKPLAYNCFVSTHSLYMLIHSIQLVRFTLFTNCINQLTIILLHISKI</sequence>
<dbReference type="AlphaFoldDB" id="A0A6V7WZU4"/>